<accession>X1KRH0</accession>
<evidence type="ECO:0000313" key="1">
    <source>
        <dbReference type="EMBL" id="GAH84588.1"/>
    </source>
</evidence>
<gene>
    <name evidence="1" type="ORF">S03H2_61578</name>
</gene>
<dbReference type="AlphaFoldDB" id="X1KRH0"/>
<protein>
    <submittedName>
        <fullName evidence="1">Uncharacterized protein</fullName>
    </submittedName>
</protein>
<organism evidence="1">
    <name type="scientific">marine sediment metagenome</name>
    <dbReference type="NCBI Taxonomy" id="412755"/>
    <lineage>
        <taxon>unclassified sequences</taxon>
        <taxon>metagenomes</taxon>
        <taxon>ecological metagenomes</taxon>
    </lineage>
</organism>
<proteinExistence type="predicted"/>
<sequence>MSNTRKTLHAIDTRFTWSGSKAKEFIKLAKEEYGSPMPYGAIRQLIRLACAKFVEANRKEENNNGKTSI</sequence>
<dbReference type="EMBL" id="BARU01039750">
    <property type="protein sequence ID" value="GAH84588.1"/>
    <property type="molecule type" value="Genomic_DNA"/>
</dbReference>
<reference evidence="1" key="1">
    <citation type="journal article" date="2014" name="Front. Microbiol.">
        <title>High frequency of phylogenetically diverse reductive dehalogenase-homologous genes in deep subseafloor sedimentary metagenomes.</title>
        <authorList>
            <person name="Kawai M."/>
            <person name="Futagami T."/>
            <person name="Toyoda A."/>
            <person name="Takaki Y."/>
            <person name="Nishi S."/>
            <person name="Hori S."/>
            <person name="Arai W."/>
            <person name="Tsubouchi T."/>
            <person name="Morono Y."/>
            <person name="Uchiyama I."/>
            <person name="Ito T."/>
            <person name="Fujiyama A."/>
            <person name="Inagaki F."/>
            <person name="Takami H."/>
        </authorList>
    </citation>
    <scope>NUCLEOTIDE SEQUENCE</scope>
    <source>
        <strain evidence="1">Expedition CK06-06</strain>
    </source>
</reference>
<comment type="caution">
    <text evidence="1">The sequence shown here is derived from an EMBL/GenBank/DDBJ whole genome shotgun (WGS) entry which is preliminary data.</text>
</comment>
<name>X1KRH0_9ZZZZ</name>